<name>A0A4Q7J5M3_9PSEU</name>
<proteinExistence type="predicted"/>
<organism evidence="1 2">
    <name type="scientific">Amycolatopsis suaedae</name>
    <dbReference type="NCBI Taxonomy" id="2510978"/>
    <lineage>
        <taxon>Bacteria</taxon>
        <taxon>Bacillati</taxon>
        <taxon>Actinomycetota</taxon>
        <taxon>Actinomycetes</taxon>
        <taxon>Pseudonocardiales</taxon>
        <taxon>Pseudonocardiaceae</taxon>
        <taxon>Amycolatopsis</taxon>
    </lineage>
</organism>
<comment type="caution">
    <text evidence="1">The sequence shown here is derived from an EMBL/GenBank/DDBJ whole genome shotgun (WGS) entry which is preliminary data.</text>
</comment>
<dbReference type="AlphaFoldDB" id="A0A4Q7J5M3"/>
<protein>
    <submittedName>
        <fullName evidence="1">Uncharacterized protein</fullName>
    </submittedName>
</protein>
<gene>
    <name evidence="1" type="ORF">EWH70_21555</name>
</gene>
<keyword evidence="2" id="KW-1185">Reference proteome</keyword>
<dbReference type="InterPro" id="IPR045522">
    <property type="entry name" value="DUF6474"/>
</dbReference>
<dbReference type="OrthoDB" id="4374070at2"/>
<evidence type="ECO:0000313" key="2">
    <source>
        <dbReference type="Proteomes" id="UP000292003"/>
    </source>
</evidence>
<accession>A0A4Q7J5M3</accession>
<dbReference type="RefSeq" id="WP_130477251.1">
    <property type="nucleotide sequence ID" value="NZ_SFCC01000010.1"/>
</dbReference>
<sequence length="156" mass="16600">MARKAKKGEPEAEGLFTPKKARNALAVAKVVGPAVIPVVAPYAVRAAGAARDAYDRYQARKLGVAVDQLGEFTGRGAGLHARIAGLAEGTAELRDSERATDEDRKFADKTGATLRQLAAAVRAAERMPSTRRRAAHRAVAGELDHLEGQLLHRLGI</sequence>
<dbReference type="Proteomes" id="UP000292003">
    <property type="component" value="Unassembled WGS sequence"/>
</dbReference>
<dbReference type="Pfam" id="PF20079">
    <property type="entry name" value="DUF6474"/>
    <property type="match status" value="1"/>
</dbReference>
<evidence type="ECO:0000313" key="1">
    <source>
        <dbReference type="EMBL" id="RZQ62158.1"/>
    </source>
</evidence>
<dbReference type="EMBL" id="SFCC01000010">
    <property type="protein sequence ID" value="RZQ62158.1"/>
    <property type="molecule type" value="Genomic_DNA"/>
</dbReference>
<reference evidence="1 2" key="1">
    <citation type="submission" date="2019-02" db="EMBL/GenBank/DDBJ databases">
        <title>Draft genome sequence of Amycolatopsis sp. 8-3EHSu isolated from roots of Suaeda maritima.</title>
        <authorList>
            <person name="Duangmal K."/>
            <person name="Chantavorakit T."/>
        </authorList>
    </citation>
    <scope>NUCLEOTIDE SEQUENCE [LARGE SCALE GENOMIC DNA]</scope>
    <source>
        <strain evidence="1 2">8-3EHSu</strain>
    </source>
</reference>